<organism evidence="1 2">
    <name type="scientific">Biomphalaria glabrata</name>
    <name type="common">Bloodfluke planorb</name>
    <name type="synonym">Freshwater snail</name>
    <dbReference type="NCBI Taxonomy" id="6526"/>
    <lineage>
        <taxon>Eukaryota</taxon>
        <taxon>Metazoa</taxon>
        <taxon>Spiralia</taxon>
        <taxon>Lophotrochozoa</taxon>
        <taxon>Mollusca</taxon>
        <taxon>Gastropoda</taxon>
        <taxon>Heterobranchia</taxon>
        <taxon>Euthyneura</taxon>
        <taxon>Panpulmonata</taxon>
        <taxon>Hygrophila</taxon>
        <taxon>Lymnaeoidea</taxon>
        <taxon>Planorbidae</taxon>
        <taxon>Biomphalaria</taxon>
    </lineage>
</organism>
<reference evidence="1" key="1">
    <citation type="submission" date="2020-05" db="UniProtKB">
        <authorList>
            <consortium name="EnsemblMetazoa"/>
        </authorList>
    </citation>
    <scope>IDENTIFICATION</scope>
    <source>
        <strain evidence="1">BB02</strain>
    </source>
</reference>
<evidence type="ECO:0000313" key="2">
    <source>
        <dbReference type="Proteomes" id="UP000076420"/>
    </source>
</evidence>
<name>A0A182YU65_BIOGL</name>
<sequence>MINTSSCSFIVDCVVFTVSPLCSVHCVSCV</sequence>
<proteinExistence type="predicted"/>
<evidence type="ECO:0000313" key="1">
    <source>
        <dbReference type="EnsemblMetazoa" id="BGLB000214-PA"/>
    </source>
</evidence>
<dbReference type="Proteomes" id="UP000076420">
    <property type="component" value="Unassembled WGS sequence"/>
</dbReference>
<accession>A0A182YU65</accession>
<dbReference type="VEuPathDB" id="VectorBase:BGLB000214"/>
<dbReference type="AlphaFoldDB" id="A0A182YU65"/>
<protein>
    <submittedName>
        <fullName evidence="1">Uncharacterized protein</fullName>
    </submittedName>
</protein>
<dbReference type="EnsemblMetazoa" id="BGLB000214-RA">
    <property type="protein sequence ID" value="BGLB000214-PA"/>
    <property type="gene ID" value="BGLB000214"/>
</dbReference>